<comment type="caution">
    <text evidence="1">The sequence shown here is derived from an EMBL/GenBank/DDBJ whole genome shotgun (WGS) entry which is preliminary data.</text>
</comment>
<proteinExistence type="predicted"/>
<dbReference type="AlphaFoldDB" id="A0AA86QJS9"/>
<sequence>MNKFDIKKQLLATLRRSVFLTYSNKLQLPSVLVLQSMKRGLRNMWQPNQETSLPRIETDILVLYPYKLDSSTSTLFIVVQILTQPKFVTEYKSLQALNFVIHHYQNGLNQIQEVLFSRLGSALIVVRTNHQLEIMYSESSSASLHTSILFYILAQKQCFESNKLAQLSVRKVCNSRSSSHYFSSLSSIYNYLVVFKFQIVIHH</sequence>
<evidence type="ECO:0000313" key="3">
    <source>
        <dbReference type="Proteomes" id="UP001642409"/>
    </source>
</evidence>
<accession>A0AA86QJS9</accession>
<reference evidence="2 3" key="2">
    <citation type="submission" date="2024-07" db="EMBL/GenBank/DDBJ databases">
        <authorList>
            <person name="Akdeniz Z."/>
        </authorList>
    </citation>
    <scope>NUCLEOTIDE SEQUENCE [LARGE SCALE GENOMIC DNA]</scope>
</reference>
<dbReference type="EMBL" id="CATOUU010000934">
    <property type="protein sequence ID" value="CAI9960796.1"/>
    <property type="molecule type" value="Genomic_DNA"/>
</dbReference>
<reference evidence="1" key="1">
    <citation type="submission" date="2023-06" db="EMBL/GenBank/DDBJ databases">
        <authorList>
            <person name="Kurt Z."/>
        </authorList>
    </citation>
    <scope>NUCLEOTIDE SEQUENCE</scope>
</reference>
<evidence type="ECO:0000313" key="1">
    <source>
        <dbReference type="EMBL" id="CAI9960796.1"/>
    </source>
</evidence>
<protein>
    <submittedName>
        <fullName evidence="2">Hypothetical_protein</fullName>
    </submittedName>
</protein>
<dbReference type="EMBL" id="CAXDID020000140">
    <property type="protein sequence ID" value="CAL6038884.1"/>
    <property type="molecule type" value="Genomic_DNA"/>
</dbReference>
<gene>
    <name evidence="2" type="ORF">HINF_LOCUS37587</name>
    <name evidence="1" type="ORF">HINF_LOCUS48441</name>
</gene>
<name>A0AA86QJS9_9EUKA</name>
<evidence type="ECO:0000313" key="2">
    <source>
        <dbReference type="EMBL" id="CAL6038884.1"/>
    </source>
</evidence>
<organism evidence="1">
    <name type="scientific">Hexamita inflata</name>
    <dbReference type="NCBI Taxonomy" id="28002"/>
    <lineage>
        <taxon>Eukaryota</taxon>
        <taxon>Metamonada</taxon>
        <taxon>Diplomonadida</taxon>
        <taxon>Hexamitidae</taxon>
        <taxon>Hexamitinae</taxon>
        <taxon>Hexamita</taxon>
    </lineage>
</organism>
<dbReference type="Proteomes" id="UP001642409">
    <property type="component" value="Unassembled WGS sequence"/>
</dbReference>
<keyword evidence="3" id="KW-1185">Reference proteome</keyword>